<keyword evidence="4" id="KW-0804">Transcription</keyword>
<dbReference type="InterPro" id="IPR036388">
    <property type="entry name" value="WH-like_DNA-bd_sf"/>
</dbReference>
<evidence type="ECO:0000256" key="1">
    <source>
        <dbReference type="ARBA" id="ARBA00009437"/>
    </source>
</evidence>
<evidence type="ECO:0000259" key="5">
    <source>
        <dbReference type="PROSITE" id="PS50931"/>
    </source>
</evidence>
<dbReference type="CDD" id="cd05466">
    <property type="entry name" value="PBP2_LTTR_substrate"/>
    <property type="match status" value="1"/>
</dbReference>
<keyword evidence="3" id="KW-0238">DNA-binding</keyword>
<reference evidence="7" key="1">
    <citation type="journal article" date="2019" name="Int. J. Syst. Evol. Microbiol.">
        <title>The Global Catalogue of Microorganisms (GCM) 10K type strain sequencing project: providing services to taxonomists for standard genome sequencing and annotation.</title>
        <authorList>
            <consortium name="The Broad Institute Genomics Platform"/>
            <consortium name="The Broad Institute Genome Sequencing Center for Infectious Disease"/>
            <person name="Wu L."/>
            <person name="Ma J."/>
        </authorList>
    </citation>
    <scope>NUCLEOTIDE SEQUENCE [LARGE SCALE GENOMIC DNA]</scope>
    <source>
        <strain evidence="7">CGMCC 4.7132</strain>
    </source>
</reference>
<dbReference type="SUPFAM" id="SSF53850">
    <property type="entry name" value="Periplasmic binding protein-like II"/>
    <property type="match status" value="1"/>
</dbReference>
<dbReference type="Pfam" id="PF00126">
    <property type="entry name" value="HTH_1"/>
    <property type="match status" value="1"/>
</dbReference>
<keyword evidence="2" id="KW-0805">Transcription regulation</keyword>
<evidence type="ECO:0000256" key="2">
    <source>
        <dbReference type="ARBA" id="ARBA00023015"/>
    </source>
</evidence>
<dbReference type="Proteomes" id="UP001596004">
    <property type="component" value="Unassembled WGS sequence"/>
</dbReference>
<dbReference type="SUPFAM" id="SSF46785">
    <property type="entry name" value="Winged helix' DNA-binding domain"/>
    <property type="match status" value="1"/>
</dbReference>
<dbReference type="InterPro" id="IPR005119">
    <property type="entry name" value="LysR_subst-bd"/>
</dbReference>
<evidence type="ECO:0000313" key="6">
    <source>
        <dbReference type="EMBL" id="MFC4536352.1"/>
    </source>
</evidence>
<evidence type="ECO:0000313" key="7">
    <source>
        <dbReference type="Proteomes" id="UP001596004"/>
    </source>
</evidence>
<protein>
    <submittedName>
        <fullName evidence="6">LysR family transcriptional regulator</fullName>
    </submittedName>
</protein>
<dbReference type="Gene3D" id="3.40.190.10">
    <property type="entry name" value="Periplasmic binding protein-like II"/>
    <property type="match status" value="2"/>
</dbReference>
<evidence type="ECO:0000256" key="4">
    <source>
        <dbReference type="ARBA" id="ARBA00023163"/>
    </source>
</evidence>
<accession>A0ABV9CUI2</accession>
<evidence type="ECO:0000256" key="3">
    <source>
        <dbReference type="ARBA" id="ARBA00023125"/>
    </source>
</evidence>
<comment type="caution">
    <text evidence="6">The sequence shown here is derived from an EMBL/GenBank/DDBJ whole genome shotgun (WGS) entry which is preliminary data.</text>
</comment>
<organism evidence="6 7">
    <name type="scientific">Sphaerisporangium dianthi</name>
    <dbReference type="NCBI Taxonomy" id="1436120"/>
    <lineage>
        <taxon>Bacteria</taxon>
        <taxon>Bacillati</taxon>
        <taxon>Actinomycetota</taxon>
        <taxon>Actinomycetes</taxon>
        <taxon>Streptosporangiales</taxon>
        <taxon>Streptosporangiaceae</taxon>
        <taxon>Sphaerisporangium</taxon>
    </lineage>
</organism>
<keyword evidence="7" id="KW-1185">Reference proteome</keyword>
<dbReference type="InterPro" id="IPR000847">
    <property type="entry name" value="LysR_HTH_N"/>
</dbReference>
<dbReference type="Gene3D" id="1.10.10.10">
    <property type="entry name" value="Winged helix-like DNA-binding domain superfamily/Winged helix DNA-binding domain"/>
    <property type="match status" value="1"/>
</dbReference>
<dbReference type="EMBL" id="JBHSFP010000044">
    <property type="protein sequence ID" value="MFC4536352.1"/>
    <property type="molecule type" value="Genomic_DNA"/>
</dbReference>
<proteinExistence type="inferred from homology"/>
<dbReference type="InterPro" id="IPR036390">
    <property type="entry name" value="WH_DNA-bd_sf"/>
</dbReference>
<dbReference type="PROSITE" id="PS50931">
    <property type="entry name" value="HTH_LYSR"/>
    <property type="match status" value="1"/>
</dbReference>
<comment type="similarity">
    <text evidence="1">Belongs to the LysR transcriptional regulatory family.</text>
</comment>
<dbReference type="PANTHER" id="PTHR30346:SF29">
    <property type="entry name" value="LYSR SUBSTRATE-BINDING"/>
    <property type="match status" value="1"/>
</dbReference>
<dbReference type="PANTHER" id="PTHR30346">
    <property type="entry name" value="TRANSCRIPTIONAL DUAL REGULATOR HCAR-RELATED"/>
    <property type="match status" value="1"/>
</dbReference>
<dbReference type="RefSeq" id="WP_380850640.1">
    <property type="nucleotide sequence ID" value="NZ_JBHSFP010000044.1"/>
</dbReference>
<sequence>MEPAPTLRDIGCFAHVAQTLSFSRAATDLGLSQPAISQAIGRAERSLGVRLFERTSREVRLTPAGAALLPYAESLLETAAALRAEAGRLTAPPRTIIRIAYAPPAGGLIAQAARRLARRRPAIEVDLRATGRRAAIEALAKGDVAAAILSAPFPLGYTTGARFSVAVTHLAVPAGDPLATVPAVRPAQLASHKILMPRHRPHGGMWAQLAAALHSPRQHHIVAEDIDDFAALLDLVAAGIGLLPVPHLLASSTRRPDIALVPLEAGRLRLTYGLAWPPDRATPELMTLIQAVQESLWTR</sequence>
<feature type="domain" description="HTH lysR-type" evidence="5">
    <location>
        <begin position="5"/>
        <end position="62"/>
    </location>
</feature>
<dbReference type="Pfam" id="PF03466">
    <property type="entry name" value="LysR_substrate"/>
    <property type="match status" value="1"/>
</dbReference>
<name>A0ABV9CUI2_9ACTN</name>
<gene>
    <name evidence="6" type="ORF">ACFO60_36770</name>
</gene>
<dbReference type="PRINTS" id="PR00039">
    <property type="entry name" value="HTHLYSR"/>
</dbReference>